<dbReference type="GO" id="GO:0005524">
    <property type="term" value="F:ATP binding"/>
    <property type="evidence" value="ECO:0007669"/>
    <property type="project" value="UniProtKB-KW"/>
</dbReference>
<evidence type="ECO:0000256" key="2">
    <source>
        <dbReference type="ARBA" id="ARBA00022741"/>
    </source>
</evidence>
<dbReference type="EC" id="6.3.3.2" evidence="4"/>
<evidence type="ECO:0000256" key="4">
    <source>
        <dbReference type="RuleBase" id="RU361279"/>
    </source>
</evidence>
<organism evidence="5 6">
    <name type="scientific">Enorma massiliensis</name>
    <dbReference type="NCBI Taxonomy" id="1472761"/>
    <lineage>
        <taxon>Bacteria</taxon>
        <taxon>Bacillati</taxon>
        <taxon>Actinomycetota</taxon>
        <taxon>Coriobacteriia</taxon>
        <taxon>Coriobacteriales</taxon>
        <taxon>Coriobacteriaceae</taxon>
        <taxon>Enorma</taxon>
    </lineage>
</organism>
<dbReference type="AlphaFoldDB" id="A0A1Y3U719"/>
<dbReference type="SUPFAM" id="SSF100950">
    <property type="entry name" value="NagB/RpiA/CoA transferase-like"/>
    <property type="match status" value="1"/>
</dbReference>
<dbReference type="GO" id="GO:0035999">
    <property type="term" value="P:tetrahydrofolate interconversion"/>
    <property type="evidence" value="ECO:0007669"/>
    <property type="project" value="TreeGrafter"/>
</dbReference>
<keyword evidence="5" id="KW-0436">Ligase</keyword>
<dbReference type="Pfam" id="PF01812">
    <property type="entry name" value="5-FTHF_cyc-lig"/>
    <property type="match status" value="1"/>
</dbReference>
<protein>
    <recommendedName>
        <fullName evidence="4">5-formyltetrahydrofolate cyclo-ligase</fullName>
        <ecNumber evidence="4">6.3.3.2</ecNumber>
    </recommendedName>
</protein>
<proteinExistence type="inferred from homology"/>
<keyword evidence="4" id="KW-0479">Metal-binding</keyword>
<name>A0A1Y3U719_9ACTN</name>
<dbReference type="EMBL" id="NFHO01000001">
    <property type="protein sequence ID" value="OUN44533.1"/>
    <property type="molecule type" value="Genomic_DNA"/>
</dbReference>
<keyword evidence="4" id="KW-0460">Magnesium</keyword>
<dbReference type="InterPro" id="IPR002698">
    <property type="entry name" value="FTHF_cligase"/>
</dbReference>
<evidence type="ECO:0000313" key="6">
    <source>
        <dbReference type="Proteomes" id="UP000196560"/>
    </source>
</evidence>
<dbReference type="PANTHER" id="PTHR23407">
    <property type="entry name" value="ATPASE INHIBITOR/5-FORMYLTETRAHYDROFOLATE CYCLO-LIGASE"/>
    <property type="match status" value="1"/>
</dbReference>
<dbReference type="GO" id="GO:0030272">
    <property type="term" value="F:5-formyltetrahydrofolate cyclo-ligase activity"/>
    <property type="evidence" value="ECO:0007669"/>
    <property type="project" value="UniProtKB-EC"/>
</dbReference>
<accession>A0A1Y3U719</accession>
<dbReference type="NCBIfam" id="TIGR02727">
    <property type="entry name" value="MTHFS_bact"/>
    <property type="match status" value="1"/>
</dbReference>
<keyword evidence="2 4" id="KW-0547">Nucleotide-binding</keyword>
<gene>
    <name evidence="5" type="ORF">B5G21_00920</name>
</gene>
<reference evidence="6" key="1">
    <citation type="submission" date="2017-04" db="EMBL/GenBank/DDBJ databases">
        <title>Function of individual gut microbiota members based on whole genome sequencing of pure cultures obtained from chicken caecum.</title>
        <authorList>
            <person name="Medvecky M."/>
            <person name="Cejkova D."/>
            <person name="Polansky O."/>
            <person name="Karasova D."/>
            <person name="Kubasova T."/>
            <person name="Cizek A."/>
            <person name="Rychlik I."/>
        </authorList>
    </citation>
    <scope>NUCLEOTIDE SEQUENCE [LARGE SCALE GENOMIC DNA]</scope>
    <source>
        <strain evidence="6">An70</strain>
    </source>
</reference>
<dbReference type="STRING" id="1118060.GCA_000311845_00923"/>
<dbReference type="GO" id="GO:0046872">
    <property type="term" value="F:metal ion binding"/>
    <property type="evidence" value="ECO:0007669"/>
    <property type="project" value="UniProtKB-KW"/>
</dbReference>
<evidence type="ECO:0000256" key="3">
    <source>
        <dbReference type="ARBA" id="ARBA00022840"/>
    </source>
</evidence>
<keyword evidence="3 4" id="KW-0067">ATP-binding</keyword>
<dbReference type="Proteomes" id="UP000196560">
    <property type="component" value="Unassembled WGS sequence"/>
</dbReference>
<comment type="cofactor">
    <cofactor evidence="4">
        <name>Mg(2+)</name>
        <dbReference type="ChEBI" id="CHEBI:18420"/>
    </cofactor>
</comment>
<evidence type="ECO:0000256" key="1">
    <source>
        <dbReference type="ARBA" id="ARBA00010638"/>
    </source>
</evidence>
<dbReference type="PANTHER" id="PTHR23407:SF1">
    <property type="entry name" value="5-FORMYLTETRAHYDROFOLATE CYCLO-LIGASE"/>
    <property type="match status" value="1"/>
</dbReference>
<comment type="similarity">
    <text evidence="1 4">Belongs to the 5-formyltetrahydrofolate cyclo-ligase family.</text>
</comment>
<sequence>MKLEEAFGVVGDSVAAEEPVDNRAPDAAAAGVGARGACCPEGACQPRKRAMRKLLLRERAEQAPDERASIDTRIAHRVVAAPAFVQSETVLIYLSFASEVETRSIIRAAWELGKAVALPRVCAARSLRWYRVDSLDSLSVSSFGIKEPPPHENREVVPGSAPGHVAIVPGLAFDCQGFRLGYGGGFYDVFLAGFPGVSIGLCRERQLCASLDDLGVIDPHDRRVDFVVTEQRMVSSASPSSIVG</sequence>
<dbReference type="eggNOG" id="COG0212">
    <property type="taxonomic scope" value="Bacteria"/>
</dbReference>
<dbReference type="GO" id="GO:0009396">
    <property type="term" value="P:folic acid-containing compound biosynthetic process"/>
    <property type="evidence" value="ECO:0007669"/>
    <property type="project" value="TreeGrafter"/>
</dbReference>
<comment type="catalytic activity">
    <reaction evidence="4">
        <text>(6S)-5-formyl-5,6,7,8-tetrahydrofolate + ATP = (6R)-5,10-methenyltetrahydrofolate + ADP + phosphate</text>
        <dbReference type="Rhea" id="RHEA:10488"/>
        <dbReference type="ChEBI" id="CHEBI:30616"/>
        <dbReference type="ChEBI" id="CHEBI:43474"/>
        <dbReference type="ChEBI" id="CHEBI:57455"/>
        <dbReference type="ChEBI" id="CHEBI:57457"/>
        <dbReference type="ChEBI" id="CHEBI:456216"/>
        <dbReference type="EC" id="6.3.3.2"/>
    </reaction>
</comment>
<comment type="caution">
    <text evidence="5">The sequence shown here is derived from an EMBL/GenBank/DDBJ whole genome shotgun (WGS) entry which is preliminary data.</text>
</comment>
<dbReference type="InterPro" id="IPR024185">
    <property type="entry name" value="FTHF_cligase-like_sf"/>
</dbReference>
<dbReference type="InterPro" id="IPR037171">
    <property type="entry name" value="NagB/RpiA_transferase-like"/>
</dbReference>
<evidence type="ECO:0000313" key="5">
    <source>
        <dbReference type="EMBL" id="OUN44533.1"/>
    </source>
</evidence>
<dbReference type="Gene3D" id="3.40.50.10420">
    <property type="entry name" value="NagB/RpiA/CoA transferase-like"/>
    <property type="match status" value="1"/>
</dbReference>
<dbReference type="RefSeq" id="WP_087185649.1">
    <property type="nucleotide sequence ID" value="NZ_DBEYNO010000112.1"/>
</dbReference>
<keyword evidence="6" id="KW-1185">Reference proteome</keyword>